<keyword evidence="2" id="KW-0732">Signal</keyword>
<dbReference type="EMBL" id="CP103424">
    <property type="protein sequence ID" value="UWD34782.1"/>
    <property type="molecule type" value="Genomic_DNA"/>
</dbReference>
<reference evidence="3" key="1">
    <citation type="submission" date="2022-08" db="EMBL/GenBank/DDBJ databases">
        <title>Complete genome sequence of Mycoplasma cottewii type strain VIS.</title>
        <authorList>
            <person name="Spergser J."/>
        </authorList>
    </citation>
    <scope>NUCLEOTIDE SEQUENCE</scope>
    <source>
        <strain evidence="3">VIS</strain>
    </source>
</reference>
<evidence type="ECO:0000313" key="4">
    <source>
        <dbReference type="Proteomes" id="UP001059819"/>
    </source>
</evidence>
<organism evidence="3 4">
    <name type="scientific">Mycoplasma cottewii</name>
    <dbReference type="NCBI Taxonomy" id="51364"/>
    <lineage>
        <taxon>Bacteria</taxon>
        <taxon>Bacillati</taxon>
        <taxon>Mycoplasmatota</taxon>
        <taxon>Mollicutes</taxon>
        <taxon>Mycoplasmataceae</taxon>
        <taxon>Mycoplasma</taxon>
    </lineage>
</organism>
<dbReference type="InterPro" id="IPR005046">
    <property type="entry name" value="DUF285"/>
</dbReference>
<feature type="coiled-coil region" evidence="1">
    <location>
        <begin position="75"/>
        <end position="172"/>
    </location>
</feature>
<evidence type="ECO:0000256" key="1">
    <source>
        <dbReference type="SAM" id="Coils"/>
    </source>
</evidence>
<dbReference type="Gene3D" id="1.10.287.1490">
    <property type="match status" value="1"/>
</dbReference>
<name>A0ABY5TVV0_9MOLU</name>
<dbReference type="Proteomes" id="UP001059819">
    <property type="component" value="Chromosome"/>
</dbReference>
<sequence length="460" mass="53363">MKLFKWLGLTFLTSTSVISTSALIFSNVNKQSHTLNPQNNQQDDNITTELNRLITIIKTKITEINNKVGQLLGEKQRLIDARNDAQEKLKEVEDSILDINNKIATEQQSQGTIQSEKMLLEQNRDELSGQIRRYDKDIELKDREIKGLEEENEKLNRKISATQAQIDTARGKNIQYETIIHIAWNSKMRDTVWGGETYKSLLDRLNKTLGFKFELQDESKANNKIEKGPNDKKFKVKKGQLELELDMGDIYEKSQKASTRPYFREGVRSTESTEILKFGWDENGKIENIGEPVTKVPKDLPWFITDLSGAFKGFKFRRYNHIINLEYWDTSNVTNMSSMFEDSMVNQAILTQEVKRDDGTTYTAWDTSNVTNMSSMFKNAKKFNQDISNWNVSNVRNMSHMFNDAINYESDLSTWNIHPECFTLHFITHTSPLWNGDLWNYHVPKIIRGRYNDLQPGIWG</sequence>
<keyword evidence="4" id="KW-1185">Reference proteome</keyword>
<feature type="chain" id="PRO_5045700724" evidence="2">
    <location>
        <begin position="22"/>
        <end position="460"/>
    </location>
</feature>
<evidence type="ECO:0000313" key="3">
    <source>
        <dbReference type="EMBL" id="UWD34782.1"/>
    </source>
</evidence>
<keyword evidence="1" id="KW-0175">Coiled coil</keyword>
<accession>A0ABY5TVV0</accession>
<dbReference type="RefSeq" id="WP_259429970.1">
    <property type="nucleotide sequence ID" value="NZ_CP103424.1"/>
</dbReference>
<proteinExistence type="predicted"/>
<feature type="signal peptide" evidence="2">
    <location>
        <begin position="1"/>
        <end position="21"/>
    </location>
</feature>
<dbReference type="NCBIfam" id="TIGR02167">
    <property type="entry name" value="Liste_lipo_26"/>
    <property type="match status" value="2"/>
</dbReference>
<gene>
    <name evidence="3" type="ORF">NX779_03120</name>
</gene>
<evidence type="ECO:0000256" key="2">
    <source>
        <dbReference type="SAM" id="SignalP"/>
    </source>
</evidence>
<protein>
    <submittedName>
        <fullName evidence="3">BspA family leucine-rich repeat surface protein</fullName>
    </submittedName>
</protein>
<dbReference type="Pfam" id="PF03382">
    <property type="entry name" value="DUF285"/>
    <property type="match status" value="1"/>
</dbReference>
<dbReference type="InterPro" id="IPR011889">
    <property type="entry name" value="Liste_lipo_26"/>
</dbReference>